<name>A0A8D3DCQ0_SCOMX</name>
<dbReference type="AlphaFoldDB" id="A0A8D3DCQ0"/>
<dbReference type="GO" id="GO:0042981">
    <property type="term" value="P:regulation of apoptotic process"/>
    <property type="evidence" value="ECO:0007669"/>
    <property type="project" value="TreeGrafter"/>
</dbReference>
<keyword evidence="1 2" id="KW-0053">Apoptosis</keyword>
<feature type="compositionally biased region" description="Basic and acidic residues" evidence="4">
    <location>
        <begin position="383"/>
        <end position="397"/>
    </location>
</feature>
<dbReference type="PANTHER" id="PTHR12306:SF16">
    <property type="entry name" value="DNAATION FACTOR SUBUNIT ALPHA"/>
    <property type="match status" value="1"/>
</dbReference>
<dbReference type="Pfam" id="PF09033">
    <property type="entry name" value="DFF-C"/>
    <property type="match status" value="1"/>
</dbReference>
<gene>
    <name evidence="6" type="primary">DFFA</name>
</gene>
<protein>
    <submittedName>
        <fullName evidence="6">DNA fragmentation factor, alpha polypeptide</fullName>
    </submittedName>
</protein>
<dbReference type="InterPro" id="IPR027296">
    <property type="entry name" value="DFF-C"/>
</dbReference>
<reference evidence="6" key="1">
    <citation type="submission" date="2023-05" db="EMBL/GenBank/DDBJ databases">
        <title>High-quality long-read genome of Scophthalmus maximus.</title>
        <authorList>
            <person name="Lien S."/>
            <person name="Martinez P."/>
        </authorList>
    </citation>
    <scope>NUCLEOTIDE SEQUENCE [LARGE SCALE GENOMIC DNA]</scope>
</reference>
<evidence type="ECO:0000259" key="5">
    <source>
        <dbReference type="PROSITE" id="PS51135"/>
    </source>
</evidence>
<dbReference type="GeneTree" id="ENSGT00390000018596"/>
<dbReference type="Gene3D" id="1.10.1490.10">
    <property type="entry name" value="C-terminal domain of DFF45/ICAD (DFF-C domain)"/>
    <property type="match status" value="2"/>
</dbReference>
<evidence type="ECO:0000256" key="2">
    <source>
        <dbReference type="PROSITE-ProRule" id="PRU00447"/>
    </source>
</evidence>
<organism evidence="6 7">
    <name type="scientific">Scophthalmus maximus</name>
    <name type="common">Turbot</name>
    <name type="synonym">Psetta maxima</name>
    <dbReference type="NCBI Taxonomy" id="52904"/>
    <lineage>
        <taxon>Eukaryota</taxon>
        <taxon>Metazoa</taxon>
        <taxon>Chordata</taxon>
        <taxon>Craniata</taxon>
        <taxon>Vertebrata</taxon>
        <taxon>Euteleostomi</taxon>
        <taxon>Actinopterygii</taxon>
        <taxon>Neopterygii</taxon>
        <taxon>Teleostei</taxon>
        <taxon>Neoteleostei</taxon>
        <taxon>Acanthomorphata</taxon>
        <taxon>Carangaria</taxon>
        <taxon>Pleuronectiformes</taxon>
        <taxon>Pleuronectoidei</taxon>
        <taxon>Scophthalmidae</taxon>
        <taxon>Scophthalmus</taxon>
    </lineage>
</organism>
<feature type="region of interest" description="Disordered" evidence="4">
    <location>
        <begin position="383"/>
        <end position="406"/>
    </location>
</feature>
<evidence type="ECO:0000256" key="3">
    <source>
        <dbReference type="SAM" id="Coils"/>
    </source>
</evidence>
<dbReference type="InterPro" id="IPR003508">
    <property type="entry name" value="CIDE-N_dom"/>
</dbReference>
<keyword evidence="3" id="KW-0175">Coiled coil</keyword>
<dbReference type="PROSITE" id="PS51135">
    <property type="entry name" value="CIDE_N"/>
    <property type="match status" value="1"/>
</dbReference>
<dbReference type="SUPFAM" id="SSF54277">
    <property type="entry name" value="CAD &amp; PB1 domains"/>
    <property type="match status" value="1"/>
</dbReference>
<dbReference type="PANTHER" id="PTHR12306">
    <property type="entry name" value="CELL DEATH ACTIVATOR CIDE"/>
    <property type="match status" value="1"/>
</dbReference>
<dbReference type="Proteomes" id="UP000694558">
    <property type="component" value="Chromosome 11"/>
</dbReference>
<evidence type="ECO:0000256" key="4">
    <source>
        <dbReference type="SAM" id="MobiDB-lite"/>
    </source>
</evidence>
<accession>A0A8D3DCQ0</accession>
<dbReference type="SMART" id="SM00266">
    <property type="entry name" value="CAD"/>
    <property type="match status" value="1"/>
</dbReference>
<dbReference type="Ensembl" id="ENSSMAT00000070946.1">
    <property type="protein sequence ID" value="ENSSMAP00000057309.1"/>
    <property type="gene ID" value="ENSSMAG00000017473.2"/>
</dbReference>
<evidence type="ECO:0000313" key="7">
    <source>
        <dbReference type="Proteomes" id="UP000694558"/>
    </source>
</evidence>
<dbReference type="FunFam" id="1.10.1490.10:FF:000001">
    <property type="entry name" value="DNA fragmentation factor subunit alpha"/>
    <property type="match status" value="1"/>
</dbReference>
<evidence type="ECO:0000256" key="1">
    <source>
        <dbReference type="ARBA" id="ARBA00022703"/>
    </source>
</evidence>
<dbReference type="Pfam" id="PF02017">
    <property type="entry name" value="CIDE-N"/>
    <property type="match status" value="1"/>
</dbReference>
<dbReference type="SUPFAM" id="SSF81783">
    <property type="entry name" value="C-terminal domain of DFF45/ICAD (DFF-C domain)"/>
    <property type="match status" value="1"/>
</dbReference>
<feature type="coiled-coil region" evidence="3">
    <location>
        <begin position="217"/>
        <end position="258"/>
    </location>
</feature>
<dbReference type="GO" id="GO:0006915">
    <property type="term" value="P:apoptotic process"/>
    <property type="evidence" value="ECO:0007669"/>
    <property type="project" value="UniProtKB-UniRule"/>
</dbReference>
<dbReference type="Gene3D" id="3.10.20.10">
    <property type="match status" value="1"/>
</dbReference>
<evidence type="ECO:0000313" key="6">
    <source>
        <dbReference type="Ensembl" id="ENSSMAP00000057309.1"/>
    </source>
</evidence>
<reference evidence="6" key="2">
    <citation type="submission" date="2025-08" db="UniProtKB">
        <authorList>
            <consortium name="Ensembl"/>
        </authorList>
    </citation>
    <scope>IDENTIFICATION</scope>
</reference>
<feature type="domain" description="CIDE-N" evidence="5">
    <location>
        <begin position="70"/>
        <end position="148"/>
    </location>
</feature>
<sequence length="432" mass="46986">MAIRESRDTNTSPGFTAASGHGESPSRHGGSSALVRSQDVPSGLSVSTVSSQDTDESGESVDAKRPRMADRKPCKVCNFTRQKSYGLVVPSLDELKIKGCEFLGFSPSDQVTVVLEDDGTIVEDQAYFLCLPLNTKFMLLHEKDSWSPVRRMDGGTAWMARDSMLLEDDAVDAPGAVAPWWDLAQQLKQDLASIILMSEADLQALVDAPCPELASALAFQEKKAKDLQETVQRVLDRREEERQSKELLQLYLKAAEKEDGQQEEPSHPVQGGAEDVEMLGSVEVDGTSGFMSRTLMVLKGKTSPETRLSTEDLQMVVTRGVEAMEQVLGWDRARTSELLQACEAELTGRLQQVQAVQSVRSNAQLGGGGQRFRGTASACCRSNEQEHWSKGRSENKSPHSVGPEPDMHLVASCVNAGRCGRSTEGPVLLSSG</sequence>
<feature type="region of interest" description="Disordered" evidence="4">
    <location>
        <begin position="1"/>
        <end position="67"/>
    </location>
</feature>
<dbReference type="InterPro" id="IPR015121">
    <property type="entry name" value="DNA_fragmentation_mid_dom"/>
</dbReference>
<proteinExistence type="predicted"/>